<sequence length="370" mass="38341">MSVAIVGAAECDLGQTGLSTQHLLAQAVVRALDDAGLRVCDVDGIATTGHGRFPATQLADQLGLCPSWTDSTAAGGAVFEMYVARAAQAIAAGQCTVAVIAFASNQRSARARRIGGVYDPATPEAQFEQPYQPLWPLSYYAMTAQRYLHTYRLDRADLARVAVAAREHALRNPAAFRHAAGPLTVEEVLAAPMISSPLGALDCCLVTDGGGAIVLTSLDRARHLAKTPVRVLGYGESVTHAAMATPDDLLSTGAAASGARAFARAAVRPEEIDVIQLYDSFTVSVPLGLEQLGFCPPGTGVHWAGVPVNTTGGGLSYCHPGQLGVLLLVEAVRQLRGECGARQVDGAATALVHGTGGIASSHATVILGVR</sequence>
<dbReference type="PANTHER" id="PTHR42870:SF1">
    <property type="entry name" value="NON-SPECIFIC LIPID-TRANSFER PROTEIN-LIKE 2"/>
    <property type="match status" value="1"/>
</dbReference>
<dbReference type="Proteomes" id="UP000619293">
    <property type="component" value="Unassembled WGS sequence"/>
</dbReference>
<dbReference type="PIRSF" id="PIRSF000429">
    <property type="entry name" value="Ac-CoA_Ac_transf"/>
    <property type="match status" value="1"/>
</dbReference>
<dbReference type="PANTHER" id="PTHR42870">
    <property type="entry name" value="ACETYL-COA C-ACETYLTRANSFERASE"/>
    <property type="match status" value="1"/>
</dbReference>
<reference evidence="2 3" key="1">
    <citation type="submission" date="2021-01" db="EMBL/GenBank/DDBJ databases">
        <title>Whole genome shotgun sequence of Catellatospora chokoriensis NBRC 107358.</title>
        <authorList>
            <person name="Komaki H."/>
            <person name="Tamura T."/>
        </authorList>
    </citation>
    <scope>NUCLEOTIDE SEQUENCE [LARGE SCALE GENOMIC DNA]</scope>
    <source>
        <strain evidence="2 3">NBRC 107358</strain>
    </source>
</reference>
<dbReference type="InterPro" id="IPR016039">
    <property type="entry name" value="Thiolase-like"/>
</dbReference>
<comment type="caution">
    <text evidence="2">The sequence shown here is derived from an EMBL/GenBank/DDBJ whole genome shotgun (WGS) entry which is preliminary data.</text>
</comment>
<accession>A0A8J3NUZ5</accession>
<dbReference type="Gene3D" id="3.40.47.10">
    <property type="match status" value="1"/>
</dbReference>
<proteinExistence type="predicted"/>
<organism evidence="2 3">
    <name type="scientific">Catellatospora chokoriensis</name>
    <dbReference type="NCBI Taxonomy" id="310353"/>
    <lineage>
        <taxon>Bacteria</taxon>
        <taxon>Bacillati</taxon>
        <taxon>Actinomycetota</taxon>
        <taxon>Actinomycetes</taxon>
        <taxon>Micromonosporales</taxon>
        <taxon>Micromonosporaceae</taxon>
        <taxon>Catellatospora</taxon>
    </lineage>
</organism>
<dbReference type="GO" id="GO:0016747">
    <property type="term" value="F:acyltransferase activity, transferring groups other than amino-acyl groups"/>
    <property type="evidence" value="ECO:0007669"/>
    <property type="project" value="InterPro"/>
</dbReference>
<dbReference type="InterPro" id="IPR002155">
    <property type="entry name" value="Thiolase"/>
</dbReference>
<evidence type="ECO:0000259" key="1">
    <source>
        <dbReference type="Pfam" id="PF22691"/>
    </source>
</evidence>
<evidence type="ECO:0000313" key="3">
    <source>
        <dbReference type="Proteomes" id="UP000619293"/>
    </source>
</evidence>
<feature type="domain" description="Thiolase C-terminal" evidence="1">
    <location>
        <begin position="235"/>
        <end position="368"/>
    </location>
</feature>
<dbReference type="AlphaFoldDB" id="A0A8J3NUZ5"/>
<dbReference type="SUPFAM" id="SSF53901">
    <property type="entry name" value="Thiolase-like"/>
    <property type="match status" value="2"/>
</dbReference>
<dbReference type="EMBL" id="BONG01000064">
    <property type="protein sequence ID" value="GIF93462.1"/>
    <property type="molecule type" value="Genomic_DNA"/>
</dbReference>
<evidence type="ECO:0000313" key="2">
    <source>
        <dbReference type="EMBL" id="GIF93462.1"/>
    </source>
</evidence>
<dbReference type="RefSeq" id="WP_191841623.1">
    <property type="nucleotide sequence ID" value="NZ_BAAALB010000012.1"/>
</dbReference>
<name>A0A8J3NUZ5_9ACTN</name>
<dbReference type="InterPro" id="IPR055140">
    <property type="entry name" value="Thiolase_C_2"/>
</dbReference>
<protein>
    <submittedName>
        <fullName evidence="2">Thiolase</fullName>
    </submittedName>
</protein>
<gene>
    <name evidence="2" type="ORF">Cch02nite_69060</name>
</gene>
<dbReference type="CDD" id="cd00829">
    <property type="entry name" value="SCP-x_thiolase"/>
    <property type="match status" value="1"/>
</dbReference>
<keyword evidence="3" id="KW-1185">Reference proteome</keyword>
<dbReference type="Pfam" id="PF22691">
    <property type="entry name" value="Thiolase_C_1"/>
    <property type="match status" value="1"/>
</dbReference>